<keyword evidence="1" id="KW-0812">Transmembrane</keyword>
<gene>
    <name evidence="2" type="ORF">KP79_PYT08971</name>
</gene>
<comment type="caution">
    <text evidence="2">The sequence shown here is derived from an EMBL/GenBank/DDBJ whole genome shotgun (WGS) entry which is preliminary data.</text>
</comment>
<evidence type="ECO:0000313" key="3">
    <source>
        <dbReference type="Proteomes" id="UP000242188"/>
    </source>
</evidence>
<sequence>MSECIDFLFQSTEPAQGYVQQLYSYLSSSEVPKVCPSSQDIVHWICVEYTTTVLYIVAMLILPSVDKKLWKRWPRAMSRLLKLAVLIERISTFSALIRCRHCGTYPCQAEREYSWKPPGSCQRTADNYIRRAVAVIRLQKELVDSGTLPEESIPQNVVYLESIFPLCIQRQLDIWYPLPR</sequence>
<dbReference type="Proteomes" id="UP000242188">
    <property type="component" value="Unassembled WGS sequence"/>
</dbReference>
<feature type="transmembrane region" description="Helical" evidence="1">
    <location>
        <begin position="41"/>
        <end position="62"/>
    </location>
</feature>
<keyword evidence="1" id="KW-1133">Transmembrane helix</keyword>
<keyword evidence="1" id="KW-0472">Membrane</keyword>
<evidence type="ECO:0000313" key="2">
    <source>
        <dbReference type="EMBL" id="OWF38594.1"/>
    </source>
</evidence>
<name>A0A210PQ65_MIZYE</name>
<evidence type="ECO:0000256" key="1">
    <source>
        <dbReference type="SAM" id="Phobius"/>
    </source>
</evidence>
<accession>A0A210PQ65</accession>
<protein>
    <submittedName>
        <fullName evidence="2">Uncharacterized protein</fullName>
    </submittedName>
</protein>
<organism evidence="2 3">
    <name type="scientific">Mizuhopecten yessoensis</name>
    <name type="common">Japanese scallop</name>
    <name type="synonym">Patinopecten yessoensis</name>
    <dbReference type="NCBI Taxonomy" id="6573"/>
    <lineage>
        <taxon>Eukaryota</taxon>
        <taxon>Metazoa</taxon>
        <taxon>Spiralia</taxon>
        <taxon>Lophotrochozoa</taxon>
        <taxon>Mollusca</taxon>
        <taxon>Bivalvia</taxon>
        <taxon>Autobranchia</taxon>
        <taxon>Pteriomorphia</taxon>
        <taxon>Pectinida</taxon>
        <taxon>Pectinoidea</taxon>
        <taxon>Pectinidae</taxon>
        <taxon>Mizuhopecten</taxon>
    </lineage>
</organism>
<proteinExistence type="predicted"/>
<dbReference type="EMBL" id="NEDP02005561">
    <property type="protein sequence ID" value="OWF38594.1"/>
    <property type="molecule type" value="Genomic_DNA"/>
</dbReference>
<dbReference type="AlphaFoldDB" id="A0A210PQ65"/>
<dbReference type="OrthoDB" id="10335136at2759"/>
<keyword evidence="3" id="KW-1185">Reference proteome</keyword>
<reference evidence="2 3" key="1">
    <citation type="journal article" date="2017" name="Nat. Ecol. Evol.">
        <title>Scallop genome provides insights into evolution of bilaterian karyotype and development.</title>
        <authorList>
            <person name="Wang S."/>
            <person name="Zhang J."/>
            <person name="Jiao W."/>
            <person name="Li J."/>
            <person name="Xun X."/>
            <person name="Sun Y."/>
            <person name="Guo X."/>
            <person name="Huan P."/>
            <person name="Dong B."/>
            <person name="Zhang L."/>
            <person name="Hu X."/>
            <person name="Sun X."/>
            <person name="Wang J."/>
            <person name="Zhao C."/>
            <person name="Wang Y."/>
            <person name="Wang D."/>
            <person name="Huang X."/>
            <person name="Wang R."/>
            <person name="Lv J."/>
            <person name="Li Y."/>
            <person name="Zhang Z."/>
            <person name="Liu B."/>
            <person name="Lu W."/>
            <person name="Hui Y."/>
            <person name="Liang J."/>
            <person name="Zhou Z."/>
            <person name="Hou R."/>
            <person name="Li X."/>
            <person name="Liu Y."/>
            <person name="Li H."/>
            <person name="Ning X."/>
            <person name="Lin Y."/>
            <person name="Zhao L."/>
            <person name="Xing Q."/>
            <person name="Dou J."/>
            <person name="Li Y."/>
            <person name="Mao J."/>
            <person name="Guo H."/>
            <person name="Dou H."/>
            <person name="Li T."/>
            <person name="Mu C."/>
            <person name="Jiang W."/>
            <person name="Fu Q."/>
            <person name="Fu X."/>
            <person name="Miao Y."/>
            <person name="Liu J."/>
            <person name="Yu Q."/>
            <person name="Li R."/>
            <person name="Liao H."/>
            <person name="Li X."/>
            <person name="Kong Y."/>
            <person name="Jiang Z."/>
            <person name="Chourrout D."/>
            <person name="Li R."/>
            <person name="Bao Z."/>
        </authorList>
    </citation>
    <scope>NUCLEOTIDE SEQUENCE [LARGE SCALE GENOMIC DNA]</scope>
    <source>
        <strain evidence="2 3">PY_sf001</strain>
    </source>
</reference>